<evidence type="ECO:0000256" key="6">
    <source>
        <dbReference type="ARBA" id="ARBA00022970"/>
    </source>
</evidence>
<dbReference type="Proteomes" id="UP001629246">
    <property type="component" value="Unassembled WGS sequence"/>
</dbReference>
<keyword evidence="8 9" id="KW-0472">Membrane</keyword>
<protein>
    <submittedName>
        <fullName evidence="11">Amino acid ABC transporter permease</fullName>
    </submittedName>
</protein>
<keyword evidence="7 9" id="KW-1133">Transmembrane helix</keyword>
<accession>A0ABW9AHR5</accession>
<name>A0ABW9AHR5_9BURK</name>
<comment type="subcellular location">
    <subcellularLocation>
        <location evidence="1">Cell inner membrane</location>
        <topology evidence="1">Multi-pass membrane protein</topology>
    </subcellularLocation>
    <subcellularLocation>
        <location evidence="9">Cell membrane</location>
        <topology evidence="9">Multi-pass membrane protein</topology>
    </subcellularLocation>
</comment>
<dbReference type="InterPro" id="IPR043429">
    <property type="entry name" value="ArtM/GltK/GlnP/TcyL/YhdX-like"/>
</dbReference>
<dbReference type="CDD" id="cd06261">
    <property type="entry name" value="TM_PBP2"/>
    <property type="match status" value="1"/>
</dbReference>
<evidence type="ECO:0000256" key="7">
    <source>
        <dbReference type="ARBA" id="ARBA00022989"/>
    </source>
</evidence>
<evidence type="ECO:0000313" key="12">
    <source>
        <dbReference type="Proteomes" id="UP001629246"/>
    </source>
</evidence>
<evidence type="ECO:0000313" key="11">
    <source>
        <dbReference type="EMBL" id="MFL9927365.1"/>
    </source>
</evidence>
<keyword evidence="4" id="KW-1003">Cell membrane</keyword>
<dbReference type="RefSeq" id="WP_408160606.1">
    <property type="nucleotide sequence ID" value="NZ_JAQQFM010000014.1"/>
</dbReference>
<evidence type="ECO:0000256" key="4">
    <source>
        <dbReference type="ARBA" id="ARBA00022475"/>
    </source>
</evidence>
<evidence type="ECO:0000256" key="9">
    <source>
        <dbReference type="RuleBase" id="RU363032"/>
    </source>
</evidence>
<evidence type="ECO:0000256" key="8">
    <source>
        <dbReference type="ARBA" id="ARBA00023136"/>
    </source>
</evidence>
<keyword evidence="6" id="KW-0029">Amino-acid transport</keyword>
<keyword evidence="12" id="KW-1185">Reference proteome</keyword>
<reference evidence="11 12" key="1">
    <citation type="journal article" date="2024" name="Chem. Sci.">
        <title>Discovery of megapolipeptins by genome mining of a Burkholderiales bacteria collection.</title>
        <authorList>
            <person name="Paulo B.S."/>
            <person name="Recchia M.J.J."/>
            <person name="Lee S."/>
            <person name="Fergusson C.H."/>
            <person name="Romanowski S.B."/>
            <person name="Hernandez A."/>
            <person name="Krull N."/>
            <person name="Liu D.Y."/>
            <person name="Cavanagh H."/>
            <person name="Bos A."/>
            <person name="Gray C.A."/>
            <person name="Murphy B.T."/>
            <person name="Linington R.G."/>
            <person name="Eustaquio A.S."/>
        </authorList>
    </citation>
    <scope>NUCLEOTIDE SEQUENCE [LARGE SCALE GENOMIC DNA]</scope>
    <source>
        <strain evidence="11 12">RL21-008-BIB-A</strain>
    </source>
</reference>
<dbReference type="InterPro" id="IPR000515">
    <property type="entry name" value="MetI-like"/>
</dbReference>
<dbReference type="EMBL" id="JAQQFM010000014">
    <property type="protein sequence ID" value="MFL9927365.1"/>
    <property type="molecule type" value="Genomic_DNA"/>
</dbReference>
<dbReference type="Pfam" id="PF00528">
    <property type="entry name" value="BPD_transp_1"/>
    <property type="match status" value="1"/>
</dbReference>
<evidence type="ECO:0000256" key="5">
    <source>
        <dbReference type="ARBA" id="ARBA00022692"/>
    </source>
</evidence>
<evidence type="ECO:0000259" key="10">
    <source>
        <dbReference type="PROSITE" id="PS50928"/>
    </source>
</evidence>
<comment type="caution">
    <text evidence="11">The sequence shown here is derived from an EMBL/GenBank/DDBJ whole genome shotgun (WGS) entry which is preliminary data.</text>
</comment>
<feature type="transmembrane region" description="Helical" evidence="9">
    <location>
        <begin position="63"/>
        <end position="94"/>
    </location>
</feature>
<proteinExistence type="inferred from homology"/>
<feature type="domain" description="ABC transmembrane type-1" evidence="10">
    <location>
        <begin position="15"/>
        <end position="206"/>
    </location>
</feature>
<dbReference type="InterPro" id="IPR035906">
    <property type="entry name" value="MetI-like_sf"/>
</dbReference>
<gene>
    <name evidence="11" type="ORF">PQR62_24035</name>
</gene>
<dbReference type="PANTHER" id="PTHR30614:SF0">
    <property type="entry name" value="L-CYSTINE TRANSPORT SYSTEM PERMEASE PROTEIN TCYL"/>
    <property type="match status" value="1"/>
</dbReference>
<keyword evidence="3 9" id="KW-0813">Transport</keyword>
<evidence type="ECO:0000256" key="2">
    <source>
        <dbReference type="ARBA" id="ARBA00010072"/>
    </source>
</evidence>
<organism evidence="11 12">
    <name type="scientific">Herbaspirillum lusitanum</name>
    <dbReference type="NCBI Taxonomy" id="213312"/>
    <lineage>
        <taxon>Bacteria</taxon>
        <taxon>Pseudomonadati</taxon>
        <taxon>Pseudomonadota</taxon>
        <taxon>Betaproteobacteria</taxon>
        <taxon>Burkholderiales</taxon>
        <taxon>Oxalobacteraceae</taxon>
        <taxon>Herbaspirillum</taxon>
    </lineage>
</organism>
<dbReference type="NCBIfam" id="TIGR01726">
    <property type="entry name" value="HEQRo_perm_3TM"/>
    <property type="match status" value="1"/>
</dbReference>
<dbReference type="PANTHER" id="PTHR30614">
    <property type="entry name" value="MEMBRANE COMPONENT OF AMINO ACID ABC TRANSPORTER"/>
    <property type="match status" value="1"/>
</dbReference>
<feature type="transmembrane region" description="Helical" evidence="9">
    <location>
        <begin position="20"/>
        <end position="42"/>
    </location>
</feature>
<dbReference type="SUPFAM" id="SSF161098">
    <property type="entry name" value="MetI-like"/>
    <property type="match status" value="1"/>
</dbReference>
<keyword evidence="5 9" id="KW-0812">Transmembrane</keyword>
<evidence type="ECO:0000256" key="1">
    <source>
        <dbReference type="ARBA" id="ARBA00004429"/>
    </source>
</evidence>
<feature type="transmembrane region" description="Helical" evidence="9">
    <location>
        <begin position="188"/>
        <end position="208"/>
    </location>
</feature>
<dbReference type="PROSITE" id="PS50928">
    <property type="entry name" value="ABC_TM1"/>
    <property type="match status" value="1"/>
</dbReference>
<dbReference type="InterPro" id="IPR010065">
    <property type="entry name" value="AA_ABC_transptr_permease_3TM"/>
</dbReference>
<dbReference type="Gene3D" id="1.10.3720.10">
    <property type="entry name" value="MetI-like"/>
    <property type="match status" value="1"/>
</dbReference>
<evidence type="ECO:0000256" key="3">
    <source>
        <dbReference type="ARBA" id="ARBA00022448"/>
    </source>
</evidence>
<sequence length="241" mass="25960">MDLLTNNLGFIGKGLMMTLALSLATLICATLVAAVMGLAAVARLRSLRWSVRSLTELFRGLPLIVNVFFVYFGMPIFGLELTPFVSIVISLTLWGGANGAEIVRGGLRAVPAHQLSSALALGMKPWEVLLLIQVPQAFRSILPAYVGMMTQIVQATTLGTLIGVTEFMRVGQNIVERVTVMDGRNPAFAVYAGVLLVYFVICSLLSAWGRRLERRSSRAQAPLAVEEEPAPAAVSPSMLKA</sequence>
<comment type="similarity">
    <text evidence="2">Belongs to the binding-protein-dependent transport system permease family. HisMQ subfamily.</text>
</comment>